<accession>A0A2P7STG9</accession>
<comment type="subunit">
    <text evidence="12">Homotetramer; dimer of dimers.</text>
</comment>
<keyword evidence="6 12" id="KW-0028">Amino-acid biosynthesis</keyword>
<dbReference type="HAMAP" id="MF_00418">
    <property type="entry name" value="DapA"/>
    <property type="match status" value="1"/>
</dbReference>
<evidence type="ECO:0000256" key="1">
    <source>
        <dbReference type="ARBA" id="ARBA00003294"/>
    </source>
</evidence>
<proteinExistence type="inferred from homology"/>
<protein>
    <recommendedName>
        <fullName evidence="4 12">4-hydroxy-tetrahydrodipicolinate synthase</fullName>
        <shortName evidence="12">HTPA synthase</shortName>
        <ecNumber evidence="4 12">4.3.3.7</ecNumber>
    </recommendedName>
</protein>
<evidence type="ECO:0000256" key="3">
    <source>
        <dbReference type="ARBA" id="ARBA00007592"/>
    </source>
</evidence>
<dbReference type="PANTHER" id="PTHR12128">
    <property type="entry name" value="DIHYDRODIPICOLINATE SYNTHASE"/>
    <property type="match status" value="1"/>
</dbReference>
<evidence type="ECO:0000256" key="7">
    <source>
        <dbReference type="ARBA" id="ARBA00022915"/>
    </source>
</evidence>
<organism evidence="16 17">
    <name type="scientific">Kumtagia ephedrae</name>
    <dbReference type="NCBI Taxonomy" id="2116701"/>
    <lineage>
        <taxon>Bacteria</taxon>
        <taxon>Pseudomonadati</taxon>
        <taxon>Pseudomonadota</taxon>
        <taxon>Alphaproteobacteria</taxon>
        <taxon>Hyphomicrobiales</taxon>
        <taxon>Phyllobacteriaceae</taxon>
        <taxon>Kumtagia</taxon>
    </lineage>
</organism>
<dbReference type="Pfam" id="PF00701">
    <property type="entry name" value="DHDPS"/>
    <property type="match status" value="1"/>
</dbReference>
<evidence type="ECO:0000313" key="16">
    <source>
        <dbReference type="EMBL" id="PSJ65770.1"/>
    </source>
</evidence>
<dbReference type="CDD" id="cd00950">
    <property type="entry name" value="DHDPS"/>
    <property type="match status" value="1"/>
</dbReference>
<dbReference type="SMART" id="SM01130">
    <property type="entry name" value="DHDPS"/>
    <property type="match status" value="1"/>
</dbReference>
<evidence type="ECO:0000256" key="2">
    <source>
        <dbReference type="ARBA" id="ARBA00005120"/>
    </source>
</evidence>
<evidence type="ECO:0000256" key="6">
    <source>
        <dbReference type="ARBA" id="ARBA00022605"/>
    </source>
</evidence>
<evidence type="ECO:0000256" key="10">
    <source>
        <dbReference type="ARBA" id="ARBA00023270"/>
    </source>
</evidence>
<comment type="similarity">
    <text evidence="3 12 13">Belongs to the DapA family.</text>
</comment>
<dbReference type="InterPro" id="IPR002220">
    <property type="entry name" value="DapA-like"/>
</dbReference>
<dbReference type="UniPathway" id="UPA00034">
    <property type="reaction ID" value="UER00017"/>
</dbReference>
<keyword evidence="17" id="KW-1185">Reference proteome</keyword>
<reference evidence="16 17" key="1">
    <citation type="submission" date="2018-03" db="EMBL/GenBank/DDBJ databases">
        <title>The draft genome of Mesorhizobium sp. 6GN-30.</title>
        <authorList>
            <person name="Liu L."/>
            <person name="Li L."/>
            <person name="Wang T."/>
            <person name="Zhang X."/>
            <person name="Liang L."/>
        </authorList>
    </citation>
    <scope>NUCLEOTIDE SEQUENCE [LARGE SCALE GENOMIC DNA]</scope>
    <source>
        <strain evidence="16 17">6GN30</strain>
    </source>
</reference>
<evidence type="ECO:0000256" key="4">
    <source>
        <dbReference type="ARBA" id="ARBA00012086"/>
    </source>
</evidence>
<evidence type="ECO:0000313" key="17">
    <source>
        <dbReference type="Proteomes" id="UP000241229"/>
    </source>
</evidence>
<dbReference type="InterPro" id="IPR013785">
    <property type="entry name" value="Aldolase_TIM"/>
</dbReference>
<keyword evidence="7 12" id="KW-0220">Diaminopimelate biosynthesis</keyword>
<feature type="active site" description="Schiff-base intermediate with substrate" evidence="12 14">
    <location>
        <position position="168"/>
    </location>
</feature>
<dbReference type="PANTHER" id="PTHR12128:SF66">
    <property type="entry name" value="4-HYDROXY-2-OXOGLUTARATE ALDOLASE, MITOCHONDRIAL"/>
    <property type="match status" value="1"/>
</dbReference>
<evidence type="ECO:0000256" key="13">
    <source>
        <dbReference type="PIRNR" id="PIRNR001365"/>
    </source>
</evidence>
<dbReference type="EC" id="4.3.3.7" evidence="4 12"/>
<gene>
    <name evidence="12" type="primary">dapA</name>
    <name evidence="16" type="ORF">C7I84_01210</name>
</gene>
<feature type="binding site" evidence="12 15">
    <location>
        <position position="52"/>
    </location>
    <ligand>
        <name>pyruvate</name>
        <dbReference type="ChEBI" id="CHEBI:15361"/>
    </ligand>
</feature>
<dbReference type="RefSeq" id="WP_106770312.1">
    <property type="nucleotide sequence ID" value="NZ_PXYK01000001.1"/>
</dbReference>
<keyword evidence="9 12" id="KW-0456">Lyase</keyword>
<keyword evidence="10 12" id="KW-0704">Schiff base</keyword>
<evidence type="ECO:0000256" key="14">
    <source>
        <dbReference type="PIRSR" id="PIRSR001365-1"/>
    </source>
</evidence>
<evidence type="ECO:0000256" key="9">
    <source>
        <dbReference type="ARBA" id="ARBA00023239"/>
    </source>
</evidence>
<evidence type="ECO:0000256" key="8">
    <source>
        <dbReference type="ARBA" id="ARBA00023154"/>
    </source>
</evidence>
<dbReference type="NCBIfam" id="TIGR00674">
    <property type="entry name" value="dapA"/>
    <property type="match status" value="1"/>
</dbReference>
<evidence type="ECO:0000256" key="5">
    <source>
        <dbReference type="ARBA" id="ARBA00022490"/>
    </source>
</evidence>
<dbReference type="OrthoDB" id="9782828at2"/>
<dbReference type="AlphaFoldDB" id="A0A2P7STG9"/>
<sequence length="309" mass="32785">MEPEHIKSRLKGAMTALVTPFSKSEVDLDGLARLVRWQIDGGIDGLVACGTTGEAPTLSSEERLAVIRTCVDAAGGKVPVVAGTGSNGTDATIAATAAAEAAGADAALVVTPYYNKPTQEGLFRHFEAVARAVSIPIIAYNVPSRTGVDLLPATVERLADVPGIVGLKDATGDLSRPQRFPATLRDRFLLFSGHDATAFDFNTMGGSGTISVVANVAPRLCADMHEACRNGDHHRARMIHHSLRPMIAALEMETNPIPVKYALQLMLGLKADLRLPLTEALPETREAVRAAILALVAEMHEGRQVDRVA</sequence>
<dbReference type="GO" id="GO:0005829">
    <property type="term" value="C:cytosol"/>
    <property type="evidence" value="ECO:0007669"/>
    <property type="project" value="TreeGrafter"/>
</dbReference>
<comment type="subcellular location">
    <subcellularLocation>
        <location evidence="12">Cytoplasm</location>
    </subcellularLocation>
</comment>
<comment type="catalytic activity">
    <reaction evidence="11 12">
        <text>L-aspartate 4-semialdehyde + pyruvate = (2S,4S)-4-hydroxy-2,3,4,5-tetrahydrodipicolinate + H2O + H(+)</text>
        <dbReference type="Rhea" id="RHEA:34171"/>
        <dbReference type="ChEBI" id="CHEBI:15361"/>
        <dbReference type="ChEBI" id="CHEBI:15377"/>
        <dbReference type="ChEBI" id="CHEBI:15378"/>
        <dbReference type="ChEBI" id="CHEBI:67139"/>
        <dbReference type="ChEBI" id="CHEBI:537519"/>
        <dbReference type="EC" id="4.3.3.7"/>
    </reaction>
</comment>
<dbReference type="EMBL" id="PXYK01000001">
    <property type="protein sequence ID" value="PSJ65770.1"/>
    <property type="molecule type" value="Genomic_DNA"/>
</dbReference>
<feature type="active site" description="Proton donor/acceptor" evidence="12 14">
    <location>
        <position position="140"/>
    </location>
</feature>
<comment type="caution">
    <text evidence="12">Was originally thought to be a dihydrodipicolinate synthase (DHDPS), catalyzing the condensation of (S)-aspartate-beta-semialdehyde [(S)-ASA] and pyruvate to dihydrodipicolinate (DHDP). However, it was shown in E.coli that the product of the enzymatic reaction is not dihydrodipicolinate but in fact (4S)-4-hydroxy-2,3,4,5-tetrahydro-(2S)-dipicolinic acid (HTPA), and that the consecutive dehydration reaction leading to DHDP is not spontaneous but catalyzed by DapB.</text>
</comment>
<dbReference type="GO" id="GO:0008840">
    <property type="term" value="F:4-hydroxy-tetrahydrodipicolinate synthase activity"/>
    <property type="evidence" value="ECO:0007669"/>
    <property type="project" value="UniProtKB-UniRule"/>
</dbReference>
<dbReference type="PROSITE" id="PS00665">
    <property type="entry name" value="DHDPS_1"/>
    <property type="match status" value="1"/>
</dbReference>
<name>A0A2P7STG9_9HYPH</name>
<evidence type="ECO:0000256" key="15">
    <source>
        <dbReference type="PIRSR" id="PIRSR001365-2"/>
    </source>
</evidence>
<evidence type="ECO:0000256" key="12">
    <source>
        <dbReference type="HAMAP-Rule" id="MF_00418"/>
    </source>
</evidence>
<dbReference type="PROSITE" id="PS00666">
    <property type="entry name" value="DHDPS_2"/>
    <property type="match status" value="1"/>
</dbReference>
<keyword evidence="8 12" id="KW-0457">Lysine biosynthesis</keyword>
<comment type="caution">
    <text evidence="16">The sequence shown here is derived from an EMBL/GenBank/DDBJ whole genome shotgun (WGS) entry which is preliminary data.</text>
</comment>
<dbReference type="InterPro" id="IPR005263">
    <property type="entry name" value="DapA"/>
</dbReference>
<dbReference type="Gene3D" id="3.20.20.70">
    <property type="entry name" value="Aldolase class I"/>
    <property type="match status" value="1"/>
</dbReference>
<dbReference type="SUPFAM" id="SSF51569">
    <property type="entry name" value="Aldolase"/>
    <property type="match status" value="1"/>
</dbReference>
<evidence type="ECO:0000256" key="11">
    <source>
        <dbReference type="ARBA" id="ARBA00047836"/>
    </source>
</evidence>
<comment type="function">
    <text evidence="1 12">Catalyzes the condensation of (S)-aspartate-beta-semialdehyde [(S)-ASA] and pyruvate to 4-hydroxy-tetrahydrodipicolinate (HTPA).</text>
</comment>
<feature type="site" description="Part of a proton relay during catalysis" evidence="12">
    <location>
        <position position="114"/>
    </location>
</feature>
<dbReference type="InterPro" id="IPR020624">
    <property type="entry name" value="Schiff_base-form_aldolases_CS"/>
</dbReference>
<feature type="binding site" evidence="12 15">
    <location>
        <position position="210"/>
    </location>
    <ligand>
        <name>pyruvate</name>
        <dbReference type="ChEBI" id="CHEBI:15361"/>
    </ligand>
</feature>
<keyword evidence="5 12" id="KW-0963">Cytoplasm</keyword>
<dbReference type="PRINTS" id="PR00146">
    <property type="entry name" value="DHPICSNTHASE"/>
</dbReference>
<dbReference type="GO" id="GO:0019877">
    <property type="term" value="P:diaminopimelate biosynthetic process"/>
    <property type="evidence" value="ECO:0007669"/>
    <property type="project" value="UniProtKB-UniRule"/>
</dbReference>
<dbReference type="GO" id="GO:0009089">
    <property type="term" value="P:lysine biosynthetic process via diaminopimelate"/>
    <property type="evidence" value="ECO:0007669"/>
    <property type="project" value="UniProtKB-UniRule"/>
</dbReference>
<comment type="pathway">
    <text evidence="2 12">Amino-acid biosynthesis; L-lysine biosynthesis via DAP pathway; (S)-tetrahydrodipicolinate from L-aspartate: step 3/4.</text>
</comment>
<dbReference type="InterPro" id="IPR020625">
    <property type="entry name" value="Schiff_base-form_aldolases_AS"/>
</dbReference>
<dbReference type="Proteomes" id="UP000241229">
    <property type="component" value="Unassembled WGS sequence"/>
</dbReference>
<feature type="site" description="Part of a proton relay during catalysis" evidence="12">
    <location>
        <position position="51"/>
    </location>
</feature>
<dbReference type="PIRSF" id="PIRSF001365">
    <property type="entry name" value="DHDPS"/>
    <property type="match status" value="1"/>
</dbReference>